<feature type="transmembrane region" description="Helical" evidence="3">
    <location>
        <begin position="49"/>
        <end position="66"/>
    </location>
</feature>
<sequence>MSNPYIGEEPEEQNTASTFSQQKTLEPDNHNPFGSSVPSQQQKTKTPRNILAILALVVAALGLVFACIPGTLLIGVVLLPIAFVMALVSFFLDGTKGFSVAAVLVSIIGAVAAALIFSNGTDSADSEASPAASDRNPALEELIFGDSGTATGSQETTSGDATGSATNSRDNPYPVGSAITEGDWTVTVNEVTLDATQVVLDEDEFNDPPPAGSQYLMVNITALYEGADPQGETPSPRIEYVTAGGNTINDYDHFAYLPESEFNSGNTLYQGASTTGNLVFAVPTEDVTEGVLAVRAHVLGDDKIFVDVQ</sequence>
<dbReference type="InterPro" id="IPR029051">
    <property type="entry name" value="DUF4352"/>
</dbReference>
<dbReference type="EMBL" id="CP003924">
    <property type="protein sequence ID" value="AGS33697.1"/>
    <property type="molecule type" value="Genomic_DNA"/>
</dbReference>
<keyword evidence="1" id="KW-0732">Signal</keyword>
<feature type="region of interest" description="Disordered" evidence="2">
    <location>
        <begin position="1"/>
        <end position="42"/>
    </location>
</feature>
<proteinExistence type="predicted"/>
<name>S5SRQ2_9CORY</name>
<feature type="transmembrane region" description="Helical" evidence="3">
    <location>
        <begin position="72"/>
        <end position="91"/>
    </location>
</feature>
<dbReference type="eggNOG" id="COG2314">
    <property type="taxonomic scope" value="Bacteria"/>
</dbReference>
<evidence type="ECO:0000256" key="2">
    <source>
        <dbReference type="SAM" id="MobiDB-lite"/>
    </source>
</evidence>
<feature type="compositionally biased region" description="Polar residues" evidence="2">
    <location>
        <begin position="32"/>
        <end position="42"/>
    </location>
</feature>
<dbReference type="RefSeq" id="WP_020933632.1">
    <property type="nucleotide sequence ID" value="NC_021915.1"/>
</dbReference>
<dbReference type="InterPro" id="IPR029050">
    <property type="entry name" value="Immunoprotect_excell_Ig-like"/>
</dbReference>
<feature type="compositionally biased region" description="Polar residues" evidence="2">
    <location>
        <begin position="148"/>
        <end position="170"/>
    </location>
</feature>
<dbReference type="Gene3D" id="2.60.40.1240">
    <property type="match status" value="1"/>
</dbReference>
<dbReference type="Proteomes" id="UP000015388">
    <property type="component" value="Chromosome"/>
</dbReference>
<dbReference type="KEGG" id="cmd:B841_01070"/>
<evidence type="ECO:0000313" key="5">
    <source>
        <dbReference type="EMBL" id="AGS33697.1"/>
    </source>
</evidence>
<dbReference type="PATRIC" id="fig|1224163.3.peg.214"/>
<dbReference type="STRING" id="1224163.B841_01070"/>
<evidence type="ECO:0000256" key="3">
    <source>
        <dbReference type="SAM" id="Phobius"/>
    </source>
</evidence>
<feature type="transmembrane region" description="Helical" evidence="3">
    <location>
        <begin position="98"/>
        <end position="117"/>
    </location>
</feature>
<evidence type="ECO:0000256" key="1">
    <source>
        <dbReference type="ARBA" id="ARBA00022729"/>
    </source>
</evidence>
<dbReference type="OrthoDB" id="4424518at2"/>
<keyword evidence="3" id="KW-1133">Transmembrane helix</keyword>
<evidence type="ECO:0000313" key="6">
    <source>
        <dbReference type="Proteomes" id="UP000015388"/>
    </source>
</evidence>
<feature type="compositionally biased region" description="Polar residues" evidence="2">
    <location>
        <begin position="13"/>
        <end position="24"/>
    </location>
</feature>
<keyword evidence="6" id="KW-1185">Reference proteome</keyword>
<feature type="region of interest" description="Disordered" evidence="2">
    <location>
        <begin position="146"/>
        <end position="179"/>
    </location>
</feature>
<organism evidence="5 6">
    <name type="scientific">Corynebacterium maris DSM 45190</name>
    <dbReference type="NCBI Taxonomy" id="1224163"/>
    <lineage>
        <taxon>Bacteria</taxon>
        <taxon>Bacillati</taxon>
        <taxon>Actinomycetota</taxon>
        <taxon>Actinomycetes</taxon>
        <taxon>Mycobacteriales</taxon>
        <taxon>Corynebacteriaceae</taxon>
        <taxon>Corynebacterium</taxon>
    </lineage>
</organism>
<dbReference type="HOGENOM" id="CLU_065759_0_0_11"/>
<dbReference type="Pfam" id="PF11611">
    <property type="entry name" value="DUF4352"/>
    <property type="match status" value="1"/>
</dbReference>
<reference evidence="5 6" key="1">
    <citation type="submission" date="2012-11" db="EMBL/GenBank/DDBJ databases">
        <title>The complete genome sequence of Corynebacterium maris Coryn-1 (=DSM 45190).</title>
        <authorList>
            <person name="Schaffert L."/>
            <person name="Albersmeier A."/>
            <person name="Kalinowski J."/>
            <person name="Ruckert C."/>
        </authorList>
    </citation>
    <scope>NUCLEOTIDE SEQUENCE [LARGE SCALE GENOMIC DNA]</scope>
    <source>
        <strain evidence="6">Coryn-1</strain>
    </source>
</reference>
<protein>
    <recommendedName>
        <fullName evidence="4">DUF4352 domain-containing protein</fullName>
    </recommendedName>
</protein>
<keyword evidence="3" id="KW-0812">Transmembrane</keyword>
<accession>S5SRQ2</accession>
<gene>
    <name evidence="5" type="ORF">B841_01070</name>
</gene>
<keyword evidence="3" id="KW-0472">Membrane</keyword>
<evidence type="ECO:0000259" key="4">
    <source>
        <dbReference type="Pfam" id="PF11611"/>
    </source>
</evidence>
<feature type="domain" description="DUF4352" evidence="4">
    <location>
        <begin position="173"/>
        <end position="288"/>
    </location>
</feature>
<dbReference type="AlphaFoldDB" id="S5SRQ2"/>